<dbReference type="InterPro" id="IPR033985">
    <property type="entry name" value="SusD-like_N"/>
</dbReference>
<feature type="domain" description="SusD-like N-terminal" evidence="7">
    <location>
        <begin position="38"/>
        <end position="217"/>
    </location>
</feature>
<evidence type="ECO:0000256" key="5">
    <source>
        <dbReference type="ARBA" id="ARBA00023237"/>
    </source>
</evidence>
<feature type="domain" description="RagB/SusD" evidence="6">
    <location>
        <begin position="330"/>
        <end position="480"/>
    </location>
</feature>
<evidence type="ECO:0000256" key="1">
    <source>
        <dbReference type="ARBA" id="ARBA00004442"/>
    </source>
</evidence>
<dbReference type="SUPFAM" id="SSF48452">
    <property type="entry name" value="TPR-like"/>
    <property type="match status" value="1"/>
</dbReference>
<gene>
    <name evidence="8" type="ORF">HF329_04615</name>
</gene>
<sequence>MKTHHILMAAVLSLTACSKNLEPYNGKSDKTALETPEDLQTATYGVYAGLVDRKYTKNLNQLGEYPGDDVALSGATGDQVFYTYTYTHFPGMGNTEQFWQGAYKVIYSANAIIEKITDGTSAQLDQLKGENLYLRAMAHFDLVRLFGRPYLQGNGNNPGVVIKDNTRDDRPARSSVKAVYDFVISDLQKAAALMTMNKNAAFASKEVAEALLARVYLYMGDNANALKYAEKVISSNRYHLMATQPYKTYFRVVPEENPETIFAIRHTVADDRGKDAIGSMYYNDPVTQSTGWGEVYASVAFVKLLDKYPEDVRHSFIEPQRDGNGNMLKRNQTPIYYINKYNWQEGIANLSSPVILRLAEMYLVRAEANAKLGNDAAAIADVNLIRSRAGLSGNALYTTGNLKGHATVLELVLEERRLELAFEAHRPYDLFRNNLPMVRAYPGFHGNNQYDLTIQPNDPQVINYIPERETGLNPNLTQNP</sequence>
<name>A0AAE6ZDF6_9BACT</name>
<dbReference type="Gene3D" id="1.25.40.390">
    <property type="match status" value="1"/>
</dbReference>
<dbReference type="CDD" id="cd08977">
    <property type="entry name" value="SusD"/>
    <property type="match status" value="1"/>
</dbReference>
<dbReference type="KEGG" id="coy:HF329_04615"/>
<evidence type="ECO:0000256" key="3">
    <source>
        <dbReference type="ARBA" id="ARBA00022729"/>
    </source>
</evidence>
<dbReference type="AlphaFoldDB" id="A0AAE6ZDF6"/>
<evidence type="ECO:0000259" key="6">
    <source>
        <dbReference type="Pfam" id="PF07980"/>
    </source>
</evidence>
<dbReference type="Pfam" id="PF14322">
    <property type="entry name" value="SusD-like_3"/>
    <property type="match status" value="1"/>
</dbReference>
<keyword evidence="4" id="KW-0472">Membrane</keyword>
<evidence type="ECO:0000256" key="2">
    <source>
        <dbReference type="ARBA" id="ARBA00006275"/>
    </source>
</evidence>
<reference evidence="9" key="1">
    <citation type="submission" date="2020-04" db="EMBL/GenBank/DDBJ databases">
        <authorList>
            <person name="Kittiwongwattana C."/>
        </authorList>
    </citation>
    <scope>NUCLEOTIDE SEQUENCE [LARGE SCALE GENOMIC DNA]</scope>
    <source>
        <strain evidence="9">1310</strain>
    </source>
</reference>
<dbReference type="GO" id="GO:0009279">
    <property type="term" value="C:cell outer membrane"/>
    <property type="evidence" value="ECO:0007669"/>
    <property type="project" value="UniProtKB-SubCell"/>
</dbReference>
<organism evidence="8 9">
    <name type="scientific">Chitinophaga oryzae</name>
    <dbReference type="NCBI Taxonomy" id="2725414"/>
    <lineage>
        <taxon>Bacteria</taxon>
        <taxon>Pseudomonadati</taxon>
        <taxon>Bacteroidota</taxon>
        <taxon>Chitinophagia</taxon>
        <taxon>Chitinophagales</taxon>
        <taxon>Chitinophagaceae</taxon>
        <taxon>Chitinophaga</taxon>
    </lineage>
</organism>
<dbReference type="PROSITE" id="PS51257">
    <property type="entry name" value="PROKAR_LIPOPROTEIN"/>
    <property type="match status" value="1"/>
</dbReference>
<keyword evidence="3" id="KW-0732">Signal</keyword>
<evidence type="ECO:0000313" key="8">
    <source>
        <dbReference type="EMBL" id="QJB30619.1"/>
    </source>
</evidence>
<dbReference type="Proteomes" id="UP000502421">
    <property type="component" value="Chromosome"/>
</dbReference>
<dbReference type="EMBL" id="CP051205">
    <property type="protein sequence ID" value="QJB30619.1"/>
    <property type="molecule type" value="Genomic_DNA"/>
</dbReference>
<proteinExistence type="inferred from homology"/>
<accession>A0AAE6ZDF6</accession>
<comment type="subcellular location">
    <subcellularLocation>
        <location evidence="1">Cell outer membrane</location>
    </subcellularLocation>
</comment>
<dbReference type="RefSeq" id="WP_168802897.1">
    <property type="nucleotide sequence ID" value="NZ_CP051205.1"/>
</dbReference>
<dbReference type="InterPro" id="IPR011990">
    <property type="entry name" value="TPR-like_helical_dom_sf"/>
</dbReference>
<keyword evidence="5" id="KW-0998">Cell outer membrane</keyword>
<evidence type="ECO:0000256" key="4">
    <source>
        <dbReference type="ARBA" id="ARBA00023136"/>
    </source>
</evidence>
<protein>
    <submittedName>
        <fullName evidence="8">RagB/SusD family nutrient uptake outer membrane protein</fullName>
    </submittedName>
</protein>
<evidence type="ECO:0000313" key="9">
    <source>
        <dbReference type="Proteomes" id="UP000502421"/>
    </source>
</evidence>
<dbReference type="InterPro" id="IPR012944">
    <property type="entry name" value="SusD_RagB_dom"/>
</dbReference>
<dbReference type="Pfam" id="PF07980">
    <property type="entry name" value="SusD_RagB"/>
    <property type="match status" value="1"/>
</dbReference>
<evidence type="ECO:0000259" key="7">
    <source>
        <dbReference type="Pfam" id="PF14322"/>
    </source>
</evidence>
<comment type="similarity">
    <text evidence="2">Belongs to the SusD family.</text>
</comment>